<name>A0ABY7SFY8_9RHOB</name>
<protein>
    <submittedName>
        <fullName evidence="6">Zinc-dependent alcohol dehydrogenase family protein</fullName>
    </submittedName>
</protein>
<proteinExistence type="inferred from homology"/>
<gene>
    <name evidence="6" type="ORF">JHX87_10255</name>
</gene>
<comment type="cofactor">
    <cofactor evidence="4">
        <name>Zn(2+)</name>
        <dbReference type="ChEBI" id="CHEBI:29105"/>
    </cofactor>
</comment>
<keyword evidence="7" id="KW-1185">Reference proteome</keyword>
<evidence type="ECO:0000256" key="3">
    <source>
        <dbReference type="ARBA" id="ARBA00023002"/>
    </source>
</evidence>
<dbReference type="SUPFAM" id="SSF51735">
    <property type="entry name" value="NAD(P)-binding Rossmann-fold domains"/>
    <property type="match status" value="1"/>
</dbReference>
<sequence length="331" mass="34721">MKAISYPSKGHVTLTDLPEPQPAAHEVLIEVRSSGICHTDIDVMHARYGSGAFPVVPGHEYAGVVTAVGDKVSGFAPGDRVVVDPNLSCGTCRPCQRGQRNLCVLLGAYGVSQNGGFAEFSAVDARNLHRIGDLPFDQAALAEPMGCVLNGITALAPNPQDEALVIGAGPIGLLLAIALRTRGLTRIALADIDPARLDLARSFGFDAVESGSTAMAAMRRGMDICIDATGRIDVAAQMTDYVADGGSLLFFGVCPPDAKIQISPFEIFRRQLRLQGTHSLNRNIPQALEAIRSFGPGIAGLISHQLSLAEVAEVLGSHAPAGSLKIQARLG</sequence>
<dbReference type="Proteomes" id="UP001219349">
    <property type="component" value="Chromosome"/>
</dbReference>
<dbReference type="InterPro" id="IPR013154">
    <property type="entry name" value="ADH-like_N"/>
</dbReference>
<evidence type="ECO:0000256" key="2">
    <source>
        <dbReference type="ARBA" id="ARBA00022833"/>
    </source>
</evidence>
<dbReference type="Gene3D" id="3.40.50.720">
    <property type="entry name" value="NAD(P)-binding Rossmann-like Domain"/>
    <property type="match status" value="1"/>
</dbReference>
<dbReference type="CDD" id="cd08234">
    <property type="entry name" value="threonine_DH_like"/>
    <property type="match status" value="1"/>
</dbReference>
<keyword evidence="2 4" id="KW-0862">Zinc</keyword>
<feature type="domain" description="Enoyl reductase (ER)" evidence="5">
    <location>
        <begin position="10"/>
        <end position="298"/>
    </location>
</feature>
<dbReference type="SMART" id="SM00829">
    <property type="entry name" value="PKS_ER"/>
    <property type="match status" value="1"/>
</dbReference>
<keyword evidence="1 4" id="KW-0479">Metal-binding</keyword>
<evidence type="ECO:0000256" key="4">
    <source>
        <dbReference type="RuleBase" id="RU361277"/>
    </source>
</evidence>
<keyword evidence="3" id="KW-0560">Oxidoreductase</keyword>
<dbReference type="EMBL" id="CP067136">
    <property type="protein sequence ID" value="WCR05911.1"/>
    <property type="molecule type" value="Genomic_DNA"/>
</dbReference>
<dbReference type="RefSeq" id="WP_271885130.1">
    <property type="nucleotide sequence ID" value="NZ_CP067136.1"/>
</dbReference>
<organism evidence="6 7">
    <name type="scientific">Paracoccus fistulariae</name>
    <dbReference type="NCBI Taxonomy" id="658446"/>
    <lineage>
        <taxon>Bacteria</taxon>
        <taxon>Pseudomonadati</taxon>
        <taxon>Pseudomonadota</taxon>
        <taxon>Alphaproteobacteria</taxon>
        <taxon>Rhodobacterales</taxon>
        <taxon>Paracoccaceae</taxon>
        <taxon>Paracoccus</taxon>
    </lineage>
</organism>
<reference evidence="6 7" key="1">
    <citation type="submission" date="2021-01" db="EMBL/GenBank/DDBJ databases">
        <title>Biogeographic distribution of Paracoccus.</title>
        <authorList>
            <person name="Hollensteiner J."/>
            <person name="Leineberger J."/>
            <person name="Brinkhoff T."/>
            <person name="Daniel R."/>
        </authorList>
    </citation>
    <scope>NUCLEOTIDE SEQUENCE [LARGE SCALE GENOMIC DNA]</scope>
    <source>
        <strain evidence="6 7">KCTC 22803</strain>
    </source>
</reference>
<dbReference type="InterPro" id="IPR020843">
    <property type="entry name" value="ER"/>
</dbReference>
<dbReference type="Pfam" id="PF00107">
    <property type="entry name" value="ADH_zinc_N"/>
    <property type="match status" value="1"/>
</dbReference>
<dbReference type="PANTHER" id="PTHR43401">
    <property type="entry name" value="L-THREONINE 3-DEHYDROGENASE"/>
    <property type="match status" value="1"/>
</dbReference>
<dbReference type="PROSITE" id="PS00059">
    <property type="entry name" value="ADH_ZINC"/>
    <property type="match status" value="1"/>
</dbReference>
<accession>A0ABY7SFY8</accession>
<evidence type="ECO:0000313" key="6">
    <source>
        <dbReference type="EMBL" id="WCR05911.1"/>
    </source>
</evidence>
<comment type="similarity">
    <text evidence="4">Belongs to the zinc-containing alcohol dehydrogenase family.</text>
</comment>
<evidence type="ECO:0000259" key="5">
    <source>
        <dbReference type="SMART" id="SM00829"/>
    </source>
</evidence>
<dbReference type="SUPFAM" id="SSF50129">
    <property type="entry name" value="GroES-like"/>
    <property type="match status" value="1"/>
</dbReference>
<evidence type="ECO:0000313" key="7">
    <source>
        <dbReference type="Proteomes" id="UP001219349"/>
    </source>
</evidence>
<dbReference type="InterPro" id="IPR013149">
    <property type="entry name" value="ADH-like_C"/>
</dbReference>
<dbReference type="PANTHER" id="PTHR43401:SF2">
    <property type="entry name" value="L-THREONINE 3-DEHYDROGENASE"/>
    <property type="match status" value="1"/>
</dbReference>
<dbReference type="InterPro" id="IPR036291">
    <property type="entry name" value="NAD(P)-bd_dom_sf"/>
</dbReference>
<dbReference type="Gene3D" id="3.90.180.10">
    <property type="entry name" value="Medium-chain alcohol dehydrogenases, catalytic domain"/>
    <property type="match status" value="1"/>
</dbReference>
<dbReference type="Pfam" id="PF08240">
    <property type="entry name" value="ADH_N"/>
    <property type="match status" value="1"/>
</dbReference>
<dbReference type="InterPro" id="IPR002328">
    <property type="entry name" value="ADH_Zn_CS"/>
</dbReference>
<dbReference type="InterPro" id="IPR050129">
    <property type="entry name" value="Zn_alcohol_dh"/>
</dbReference>
<dbReference type="InterPro" id="IPR011032">
    <property type="entry name" value="GroES-like_sf"/>
</dbReference>
<evidence type="ECO:0000256" key="1">
    <source>
        <dbReference type="ARBA" id="ARBA00022723"/>
    </source>
</evidence>